<comment type="caution">
    <text evidence="2">The sequence shown here is derived from an EMBL/GenBank/DDBJ whole genome shotgun (WGS) entry which is preliminary data.</text>
</comment>
<dbReference type="Proteomes" id="UP000593571">
    <property type="component" value="Unassembled WGS sequence"/>
</dbReference>
<accession>A0A7J8DIG7</accession>
<sequence>MSYPKLANEINGLLKTRRNRQGSAAPDTHLHQTELRKRKHSPDARAGWENRSCSPLRLTPPAHRLPSGRKGRDFLSFRCATSGSSQDDCVVAGSLGTRTKTQKLATGSVKLTSSSLFLPRVANGPMCRLVFGPSALAGSHSETRQEVPPLPKRGKTESRSCQSKEGVTVIALEGGRCWSGRATRDLQSPFAGAPAPGNPAPCFSPPSSPRPVARPPGRAPGGSGSESH</sequence>
<feature type="compositionally biased region" description="Gly residues" evidence="1">
    <location>
        <begin position="219"/>
        <end position="228"/>
    </location>
</feature>
<dbReference type="EMBL" id="JACASE010000012">
    <property type="protein sequence ID" value="KAF6422921.1"/>
    <property type="molecule type" value="Genomic_DNA"/>
</dbReference>
<organism evidence="2 3">
    <name type="scientific">Rousettus aegyptiacus</name>
    <name type="common">Egyptian fruit bat</name>
    <name type="synonym">Pteropus aegyptiacus</name>
    <dbReference type="NCBI Taxonomy" id="9407"/>
    <lineage>
        <taxon>Eukaryota</taxon>
        <taxon>Metazoa</taxon>
        <taxon>Chordata</taxon>
        <taxon>Craniata</taxon>
        <taxon>Vertebrata</taxon>
        <taxon>Euteleostomi</taxon>
        <taxon>Mammalia</taxon>
        <taxon>Eutheria</taxon>
        <taxon>Laurasiatheria</taxon>
        <taxon>Chiroptera</taxon>
        <taxon>Yinpterochiroptera</taxon>
        <taxon>Pteropodoidea</taxon>
        <taxon>Pteropodidae</taxon>
        <taxon>Rousettinae</taxon>
        <taxon>Rousettus</taxon>
    </lineage>
</organism>
<reference evidence="2 3" key="1">
    <citation type="journal article" date="2020" name="Nature">
        <title>Six reference-quality genomes reveal evolution of bat adaptations.</title>
        <authorList>
            <person name="Jebb D."/>
            <person name="Huang Z."/>
            <person name="Pippel M."/>
            <person name="Hughes G.M."/>
            <person name="Lavrichenko K."/>
            <person name="Devanna P."/>
            <person name="Winkler S."/>
            <person name="Jermiin L.S."/>
            <person name="Skirmuntt E.C."/>
            <person name="Katzourakis A."/>
            <person name="Burkitt-Gray L."/>
            <person name="Ray D.A."/>
            <person name="Sullivan K.A.M."/>
            <person name="Roscito J.G."/>
            <person name="Kirilenko B.M."/>
            <person name="Davalos L.M."/>
            <person name="Corthals A.P."/>
            <person name="Power M.L."/>
            <person name="Jones G."/>
            <person name="Ransome R.D."/>
            <person name="Dechmann D.K.N."/>
            <person name="Locatelli A.G."/>
            <person name="Puechmaille S.J."/>
            <person name="Fedrigo O."/>
            <person name="Jarvis E.D."/>
            <person name="Hiller M."/>
            <person name="Vernes S.C."/>
            <person name="Myers E.W."/>
            <person name="Teeling E.C."/>
        </authorList>
    </citation>
    <scope>NUCLEOTIDE SEQUENCE [LARGE SCALE GENOMIC DNA]</scope>
    <source>
        <strain evidence="2">MRouAeg1</strain>
        <tissue evidence="2">Muscle</tissue>
    </source>
</reference>
<feature type="region of interest" description="Disordered" evidence="1">
    <location>
        <begin position="16"/>
        <end position="69"/>
    </location>
</feature>
<feature type="region of interest" description="Disordered" evidence="1">
    <location>
        <begin position="139"/>
        <end position="164"/>
    </location>
</feature>
<feature type="compositionally biased region" description="Pro residues" evidence="1">
    <location>
        <begin position="196"/>
        <end position="218"/>
    </location>
</feature>
<evidence type="ECO:0000256" key="1">
    <source>
        <dbReference type="SAM" id="MobiDB-lite"/>
    </source>
</evidence>
<protein>
    <submittedName>
        <fullName evidence="2">Uncharacterized protein</fullName>
    </submittedName>
</protein>
<dbReference type="AlphaFoldDB" id="A0A7J8DIG7"/>
<proteinExistence type="predicted"/>
<feature type="compositionally biased region" description="Basic and acidic residues" evidence="1">
    <location>
        <begin position="28"/>
        <end position="48"/>
    </location>
</feature>
<evidence type="ECO:0000313" key="2">
    <source>
        <dbReference type="EMBL" id="KAF6422921.1"/>
    </source>
</evidence>
<keyword evidence="3" id="KW-1185">Reference proteome</keyword>
<gene>
    <name evidence="2" type="ORF">HJG63_008707</name>
</gene>
<evidence type="ECO:0000313" key="3">
    <source>
        <dbReference type="Proteomes" id="UP000593571"/>
    </source>
</evidence>
<name>A0A7J8DIG7_ROUAE</name>
<feature type="region of interest" description="Disordered" evidence="1">
    <location>
        <begin position="182"/>
        <end position="228"/>
    </location>
</feature>